<evidence type="ECO:0000259" key="2">
    <source>
        <dbReference type="Pfam" id="PF00582"/>
    </source>
</evidence>
<dbReference type="PANTHER" id="PTHR46268:SF6">
    <property type="entry name" value="UNIVERSAL STRESS PROTEIN UP12"/>
    <property type="match status" value="1"/>
</dbReference>
<evidence type="ECO:0000313" key="4">
    <source>
        <dbReference type="Proteomes" id="UP000219048"/>
    </source>
</evidence>
<keyword evidence="4" id="KW-1185">Reference proteome</keyword>
<organism evidence="3 4">
    <name type="scientific">Flagellimonas pacifica</name>
    <dbReference type="NCBI Taxonomy" id="1247520"/>
    <lineage>
        <taxon>Bacteria</taxon>
        <taxon>Pseudomonadati</taxon>
        <taxon>Bacteroidota</taxon>
        <taxon>Flavobacteriia</taxon>
        <taxon>Flavobacteriales</taxon>
        <taxon>Flavobacteriaceae</taxon>
        <taxon>Flagellimonas</taxon>
    </lineage>
</organism>
<dbReference type="Gene3D" id="3.40.50.12370">
    <property type="match status" value="1"/>
</dbReference>
<evidence type="ECO:0000256" key="1">
    <source>
        <dbReference type="ARBA" id="ARBA00008791"/>
    </source>
</evidence>
<protein>
    <submittedName>
        <fullName evidence="3">Nucleotide-binding universal stress protein, UspA family</fullName>
    </submittedName>
</protein>
<dbReference type="PRINTS" id="PR01438">
    <property type="entry name" value="UNVRSLSTRESS"/>
</dbReference>
<gene>
    <name evidence="3" type="ORF">SAMN06265377_2569</name>
</gene>
<dbReference type="InterPro" id="IPR006015">
    <property type="entry name" value="Universal_stress_UspA"/>
</dbReference>
<dbReference type="Pfam" id="PF00582">
    <property type="entry name" value="Usp"/>
    <property type="match status" value="1"/>
</dbReference>
<dbReference type="SUPFAM" id="SSF52402">
    <property type="entry name" value="Adenine nucleotide alpha hydrolases-like"/>
    <property type="match status" value="2"/>
</dbReference>
<name>A0A285MVP0_9FLAO</name>
<dbReference type="Proteomes" id="UP000219048">
    <property type="component" value="Unassembled WGS sequence"/>
</dbReference>
<dbReference type="AlphaFoldDB" id="A0A285MVP0"/>
<dbReference type="EMBL" id="OBEH01000003">
    <property type="protein sequence ID" value="SNZ00743.1"/>
    <property type="molecule type" value="Genomic_DNA"/>
</dbReference>
<sequence length="287" mass="32847">MSNYPTKNILVPVDFSENSWNALSYAVALYKKIRCNFYILHVANLKDQHIDAARLFPTPADFGNQTVFDKKKLLDVFLDKTGHHFDNENHDFSGHMEYGNLLDAVRRQMSEKQIDLIVMGTTGIHNLKKKVMGSNTGAIITRVRCNSLIVPEKAQYKPLRSIAFPTDFNIFYTPKVLKSLSEVLNLNTSNLHVVHVSNSQVGFTDGQKANKDYLFDYLDEVFPTNHDFAIIRDKKIVHAIQDFVSENNIGMISMIARNLNFLQQLFFDSKVKIMSFHTSVPMMVIHE</sequence>
<dbReference type="PANTHER" id="PTHR46268">
    <property type="entry name" value="STRESS RESPONSE PROTEIN NHAX"/>
    <property type="match status" value="1"/>
</dbReference>
<comment type="similarity">
    <text evidence="1">Belongs to the universal stress protein A family.</text>
</comment>
<evidence type="ECO:0000313" key="3">
    <source>
        <dbReference type="EMBL" id="SNZ00743.1"/>
    </source>
</evidence>
<proteinExistence type="inferred from homology"/>
<dbReference type="CDD" id="cd00293">
    <property type="entry name" value="USP-like"/>
    <property type="match status" value="1"/>
</dbReference>
<dbReference type="InterPro" id="IPR006016">
    <property type="entry name" value="UspA"/>
</dbReference>
<dbReference type="OrthoDB" id="9788959at2"/>
<accession>A0A285MVP0</accession>
<dbReference type="RefSeq" id="WP_097046173.1">
    <property type="nucleotide sequence ID" value="NZ_OBEH01000003.1"/>
</dbReference>
<feature type="domain" description="UspA" evidence="2">
    <location>
        <begin position="7"/>
        <end position="151"/>
    </location>
</feature>
<reference evidence="4" key="1">
    <citation type="submission" date="2017-09" db="EMBL/GenBank/DDBJ databases">
        <authorList>
            <person name="Varghese N."/>
            <person name="Submissions S."/>
        </authorList>
    </citation>
    <scope>NUCLEOTIDE SEQUENCE [LARGE SCALE GENOMIC DNA]</scope>
    <source>
        <strain evidence="4">DSM 25885</strain>
    </source>
</reference>